<evidence type="ECO:0000313" key="2">
    <source>
        <dbReference type="EMBL" id="MDN5214267.1"/>
    </source>
</evidence>
<keyword evidence="1" id="KW-1133">Transmembrane helix</keyword>
<dbReference type="RefSeq" id="WP_346759601.1">
    <property type="nucleotide sequence ID" value="NZ_JAUJEB010000004.1"/>
</dbReference>
<sequence>MYEIFLFIHSWLRWIVLILGLLVIIKSFFGWQGKKTYGKADNALSGSFIGILHLQLLIGLVLYFFLSPITTSAFQDFGGAMKAASLRYWAVEHIFVMILAVVIAQIGRTRSKKASGNVKKFKSVTIFYLIAMILMLSRIPFGEVGRLFRN</sequence>
<keyword evidence="3" id="KW-1185">Reference proteome</keyword>
<proteinExistence type="predicted"/>
<evidence type="ECO:0000313" key="3">
    <source>
        <dbReference type="Proteomes" id="UP001172083"/>
    </source>
</evidence>
<evidence type="ECO:0008006" key="4">
    <source>
        <dbReference type="Google" id="ProtNLM"/>
    </source>
</evidence>
<organism evidence="2 3">
    <name type="scientific">Agaribacillus aureus</name>
    <dbReference type="NCBI Taxonomy" id="3051825"/>
    <lineage>
        <taxon>Bacteria</taxon>
        <taxon>Pseudomonadati</taxon>
        <taxon>Bacteroidota</taxon>
        <taxon>Cytophagia</taxon>
        <taxon>Cytophagales</taxon>
        <taxon>Splendidivirgaceae</taxon>
        <taxon>Agaribacillus</taxon>
    </lineage>
</organism>
<keyword evidence="1" id="KW-0812">Transmembrane</keyword>
<dbReference type="Proteomes" id="UP001172083">
    <property type="component" value="Unassembled WGS sequence"/>
</dbReference>
<feature type="transmembrane region" description="Helical" evidence="1">
    <location>
        <begin position="124"/>
        <end position="141"/>
    </location>
</feature>
<accession>A0ABT8L929</accession>
<feature type="transmembrane region" description="Helical" evidence="1">
    <location>
        <begin position="86"/>
        <end position="104"/>
    </location>
</feature>
<feature type="transmembrane region" description="Helical" evidence="1">
    <location>
        <begin position="43"/>
        <end position="66"/>
    </location>
</feature>
<feature type="transmembrane region" description="Helical" evidence="1">
    <location>
        <begin position="12"/>
        <end position="31"/>
    </location>
</feature>
<comment type="caution">
    <text evidence="2">The sequence shown here is derived from an EMBL/GenBank/DDBJ whole genome shotgun (WGS) entry which is preliminary data.</text>
</comment>
<keyword evidence="1" id="KW-0472">Membrane</keyword>
<evidence type="ECO:0000256" key="1">
    <source>
        <dbReference type="SAM" id="Phobius"/>
    </source>
</evidence>
<gene>
    <name evidence="2" type="ORF">QQ020_19470</name>
</gene>
<dbReference type="EMBL" id="JAUJEB010000004">
    <property type="protein sequence ID" value="MDN5214267.1"/>
    <property type="molecule type" value="Genomic_DNA"/>
</dbReference>
<reference evidence="2" key="1">
    <citation type="submission" date="2023-06" db="EMBL/GenBank/DDBJ databases">
        <title>Genomic of Agaribacillus aureum.</title>
        <authorList>
            <person name="Wang G."/>
        </authorList>
    </citation>
    <scope>NUCLEOTIDE SEQUENCE</scope>
    <source>
        <strain evidence="2">BMA12</strain>
    </source>
</reference>
<protein>
    <recommendedName>
        <fullName evidence="4">Cytochrome B</fullName>
    </recommendedName>
</protein>
<name>A0ABT8L929_9BACT</name>